<sequence>MIESIKELKKICQNSKAETMDWYSKIFYRNISVYLTKLLLHTSITANHVTLFTIVLGLAAGILFSFGTYSYILAGALLLQLWLIFDCVDGEIARYRGTAGICGKYIESLDHCITEPFTVVCVGYGLYVLLDVVSIFVLGVLVALFMVWSSSSANLVYCVIFVAGMHDMGDMVSRYRFYEGKGAAYKISTIRHIYNSCIKFPTTPTSFTVFLLLLTVLDILFINFCPDVSAGSLTLIFGPDTDVIYISGIFDHGLHFNFLYIYFLFFSIVSIIRGIVKIHNNFQGVCRYQQDAKQQQS</sequence>
<evidence type="ECO:0000313" key="1">
    <source>
        <dbReference type="EMBL" id="PXF60753.1"/>
    </source>
</evidence>
<dbReference type="Proteomes" id="UP000248329">
    <property type="component" value="Unassembled WGS sequence"/>
</dbReference>
<protein>
    <submittedName>
        <fullName evidence="1">Uncharacterized protein</fullName>
    </submittedName>
</protein>
<accession>A0AC61L387</accession>
<dbReference type="EMBL" id="PQXF01000012">
    <property type="protein sequence ID" value="PXF60753.1"/>
    <property type="molecule type" value="Genomic_DNA"/>
</dbReference>
<gene>
    <name evidence="1" type="ORF">C4B59_07975</name>
</gene>
<comment type="caution">
    <text evidence="1">The sequence shown here is derived from an EMBL/GenBank/DDBJ whole genome shotgun (WGS) entry which is preliminary data.</text>
</comment>
<organism evidence="1 2">
    <name type="scientific">Candidatus Methanogaster sp</name>
    <dbReference type="NCBI Taxonomy" id="3386292"/>
    <lineage>
        <taxon>Archaea</taxon>
        <taxon>Methanobacteriati</taxon>
        <taxon>Methanobacteriota</taxon>
        <taxon>Stenosarchaea group</taxon>
        <taxon>Methanomicrobia</taxon>
        <taxon>Methanosarcinales</taxon>
        <taxon>ANME-2 cluster</taxon>
        <taxon>Candidatus Methanogasteraceae</taxon>
        <taxon>Candidatus Methanogaster</taxon>
    </lineage>
</organism>
<name>A0AC61L387_9EURY</name>
<evidence type="ECO:0000313" key="2">
    <source>
        <dbReference type="Proteomes" id="UP000248329"/>
    </source>
</evidence>
<reference evidence="1" key="1">
    <citation type="submission" date="2018-01" db="EMBL/GenBank/DDBJ databases">
        <authorList>
            <person name="Krukenberg V."/>
        </authorList>
    </citation>
    <scope>NUCLEOTIDE SEQUENCE</scope>
    <source>
        <strain evidence="1">E20ANME2</strain>
    </source>
</reference>
<proteinExistence type="predicted"/>